<dbReference type="RefSeq" id="XP_003139282.1">
    <property type="nucleotide sequence ID" value="XM_003139234.1"/>
</dbReference>
<protein>
    <submittedName>
        <fullName evidence="1">Uncharacterized protein</fullName>
    </submittedName>
</protein>
<evidence type="ECO:0000313" key="1">
    <source>
        <dbReference type="EMBL" id="EFO24784.1"/>
    </source>
</evidence>
<accession>A0A1S0U3I9</accession>
<dbReference type="GeneID" id="9941087"/>
<proteinExistence type="predicted"/>
<dbReference type="CTD" id="9941087"/>
<organism evidence="1">
    <name type="scientific">Loa loa</name>
    <name type="common">Eye worm</name>
    <name type="synonym">Filaria loa</name>
    <dbReference type="NCBI Taxonomy" id="7209"/>
    <lineage>
        <taxon>Eukaryota</taxon>
        <taxon>Metazoa</taxon>
        <taxon>Ecdysozoa</taxon>
        <taxon>Nematoda</taxon>
        <taxon>Chromadorea</taxon>
        <taxon>Rhabditida</taxon>
        <taxon>Spirurina</taxon>
        <taxon>Spiruromorpha</taxon>
        <taxon>Filarioidea</taxon>
        <taxon>Onchocercidae</taxon>
        <taxon>Loa</taxon>
    </lineage>
</organism>
<name>A0A1S0U3I9_LOALO</name>
<reference evidence="1" key="1">
    <citation type="submission" date="2012-04" db="EMBL/GenBank/DDBJ databases">
        <title>The Genome Sequence of Loa loa.</title>
        <authorList>
            <consortium name="The Broad Institute Genome Sequencing Platform"/>
            <consortium name="Broad Institute Genome Sequencing Center for Infectious Disease"/>
            <person name="Nutman T.B."/>
            <person name="Fink D.L."/>
            <person name="Russ C."/>
            <person name="Young S."/>
            <person name="Zeng Q."/>
            <person name="Gargeya S."/>
            <person name="Alvarado L."/>
            <person name="Berlin A."/>
            <person name="Chapman S.B."/>
            <person name="Chen Z."/>
            <person name="Freedman E."/>
            <person name="Gellesch M."/>
            <person name="Goldberg J."/>
            <person name="Griggs A."/>
            <person name="Gujja S."/>
            <person name="Heilman E.R."/>
            <person name="Heiman D."/>
            <person name="Howarth C."/>
            <person name="Mehta T."/>
            <person name="Neiman D."/>
            <person name="Pearson M."/>
            <person name="Roberts A."/>
            <person name="Saif S."/>
            <person name="Shea T."/>
            <person name="Shenoy N."/>
            <person name="Sisk P."/>
            <person name="Stolte C."/>
            <person name="Sykes S."/>
            <person name="White J."/>
            <person name="Yandava C."/>
            <person name="Haas B."/>
            <person name="Henn M.R."/>
            <person name="Nusbaum C."/>
            <person name="Birren B."/>
        </authorList>
    </citation>
    <scope>NUCLEOTIDE SEQUENCE [LARGE SCALE GENOMIC DNA]</scope>
</reference>
<dbReference type="AlphaFoldDB" id="A0A1S0U3I9"/>
<dbReference type="KEGG" id="loa:LOAG_03697"/>
<dbReference type="EMBL" id="JH712127">
    <property type="protein sequence ID" value="EFO24784.1"/>
    <property type="molecule type" value="Genomic_DNA"/>
</dbReference>
<dbReference type="InParanoid" id="A0A1S0U3I9"/>
<gene>
    <name evidence="1" type="ORF">LOAG_03697</name>
</gene>
<sequence length="107" mass="12365">MKQPAGIPLEGINNSHKLHISSYNLTSLQNNLFDSTETNVRLRLLRMGEKKKHIDSQEGKLQYQNEYQQHSIFQAEYATILSTMQSERSFPGNYRLLDLARITLKSP</sequence>